<dbReference type="GO" id="GO:0016020">
    <property type="term" value="C:membrane"/>
    <property type="evidence" value="ECO:0007669"/>
    <property type="project" value="UniProtKB-SubCell"/>
</dbReference>
<feature type="transmembrane region" description="Helical" evidence="6">
    <location>
        <begin position="224"/>
        <end position="247"/>
    </location>
</feature>
<protein>
    <recommendedName>
        <fullName evidence="9">Permease</fullName>
    </recommendedName>
</protein>
<comment type="caution">
    <text evidence="7">The sequence shown here is derived from an EMBL/GenBank/DDBJ whole genome shotgun (WGS) entry which is preliminary data.</text>
</comment>
<dbReference type="PANTHER" id="PTHR21716:SF62">
    <property type="entry name" value="TRANSPORT PROTEIN YDBI-RELATED"/>
    <property type="match status" value="1"/>
</dbReference>
<dbReference type="InterPro" id="IPR002549">
    <property type="entry name" value="AI-2E-like"/>
</dbReference>
<dbReference type="EMBL" id="JPVQ01000043">
    <property type="protein sequence ID" value="KGR89507.1"/>
    <property type="molecule type" value="Genomic_DNA"/>
</dbReference>
<keyword evidence="4 6" id="KW-1133">Transmembrane helix</keyword>
<feature type="transmembrane region" description="Helical" evidence="6">
    <location>
        <begin position="136"/>
        <end position="159"/>
    </location>
</feature>
<evidence type="ECO:0000256" key="1">
    <source>
        <dbReference type="ARBA" id="ARBA00004141"/>
    </source>
</evidence>
<dbReference type="Pfam" id="PF01594">
    <property type="entry name" value="AI-2E_transport"/>
    <property type="match status" value="1"/>
</dbReference>
<keyword evidence="8" id="KW-1185">Reference proteome</keyword>
<comment type="subcellular location">
    <subcellularLocation>
        <location evidence="1">Membrane</location>
        <topology evidence="1">Multi-pass membrane protein</topology>
    </subcellularLocation>
</comment>
<organism evidence="7 8">
    <name type="scientific">Ureibacillus massiliensis 4400831 = CIP 108448 = CCUG 49529</name>
    <dbReference type="NCBI Taxonomy" id="1211035"/>
    <lineage>
        <taxon>Bacteria</taxon>
        <taxon>Bacillati</taxon>
        <taxon>Bacillota</taxon>
        <taxon>Bacilli</taxon>
        <taxon>Bacillales</taxon>
        <taxon>Caryophanaceae</taxon>
        <taxon>Ureibacillus</taxon>
    </lineage>
</organism>
<comment type="similarity">
    <text evidence="2">Belongs to the autoinducer-2 exporter (AI-2E) (TC 2.A.86) family.</text>
</comment>
<dbReference type="eggNOG" id="COG0628">
    <property type="taxonomic scope" value="Bacteria"/>
</dbReference>
<evidence type="ECO:0000256" key="4">
    <source>
        <dbReference type="ARBA" id="ARBA00022989"/>
    </source>
</evidence>
<evidence type="ECO:0000256" key="2">
    <source>
        <dbReference type="ARBA" id="ARBA00009773"/>
    </source>
</evidence>
<evidence type="ECO:0000313" key="8">
    <source>
        <dbReference type="Proteomes" id="UP000030595"/>
    </source>
</evidence>
<keyword evidence="3 6" id="KW-0812">Transmembrane</keyword>
<evidence type="ECO:0008006" key="9">
    <source>
        <dbReference type="Google" id="ProtNLM"/>
    </source>
</evidence>
<name>A0A0A3JR66_9BACL</name>
<keyword evidence="5 6" id="KW-0472">Membrane</keyword>
<evidence type="ECO:0000256" key="6">
    <source>
        <dbReference type="SAM" id="Phobius"/>
    </source>
</evidence>
<reference evidence="7 8" key="1">
    <citation type="submission" date="2014-02" db="EMBL/GenBank/DDBJ databases">
        <title>Draft genome sequence of Lysinibacillus massiliensis CCUG 49529.</title>
        <authorList>
            <person name="Zhang F."/>
            <person name="Wang G."/>
            <person name="Zhang L."/>
        </authorList>
    </citation>
    <scope>NUCLEOTIDE SEQUENCE [LARGE SCALE GENOMIC DNA]</scope>
    <source>
        <strain evidence="7 8">CCUG 49529</strain>
    </source>
</reference>
<evidence type="ECO:0000313" key="7">
    <source>
        <dbReference type="EMBL" id="KGR89507.1"/>
    </source>
</evidence>
<feature type="transmembrane region" description="Helical" evidence="6">
    <location>
        <begin position="62"/>
        <end position="83"/>
    </location>
</feature>
<evidence type="ECO:0000256" key="5">
    <source>
        <dbReference type="ARBA" id="ARBA00023136"/>
    </source>
</evidence>
<accession>A0A0A3JR66</accession>
<dbReference type="RefSeq" id="WP_036179014.1">
    <property type="nucleotide sequence ID" value="NZ_AVCZ01000043.1"/>
</dbReference>
<feature type="transmembrane region" description="Helical" evidence="6">
    <location>
        <begin position="31"/>
        <end position="50"/>
    </location>
</feature>
<proteinExistence type="inferred from homology"/>
<evidence type="ECO:0000256" key="3">
    <source>
        <dbReference type="ARBA" id="ARBA00022692"/>
    </source>
</evidence>
<gene>
    <name evidence="7" type="ORF">CD30_16535</name>
</gene>
<dbReference type="PANTHER" id="PTHR21716">
    <property type="entry name" value="TRANSMEMBRANE PROTEIN"/>
    <property type="match status" value="1"/>
</dbReference>
<dbReference type="GO" id="GO:0055085">
    <property type="term" value="P:transmembrane transport"/>
    <property type="evidence" value="ECO:0007669"/>
    <property type="project" value="TreeGrafter"/>
</dbReference>
<feature type="transmembrane region" description="Helical" evidence="6">
    <location>
        <begin position="292"/>
        <end position="323"/>
    </location>
</feature>
<feature type="transmembrane region" description="Helical" evidence="6">
    <location>
        <begin position="9"/>
        <end position="25"/>
    </location>
</feature>
<dbReference type="OrthoDB" id="9772136at2"/>
<dbReference type="AlphaFoldDB" id="A0A0A3JR66"/>
<sequence length="341" mass="38541">MGWLRDRVNLKWMIILVIIGLLFFFKNALNFLLLTFIFTYLAYTIFVKVLHILPPKLKRPKILALFMYSVIVAVVGLIIYLYLPAAIHQLTAIINQSASFSLEPYSYMIPDQIYGFIQNLDMEGILEDIGANILHATAHVSTFLLEAFIALLLSFFFILEIDKIKAFSRSFKTSETEKIFNQVVQFGNSFLNTFGLAIKVQIIISLVNTILSVIGLLILGFPNILGLAIMIFFLGLMPVIGVTISLVPLTIIAFQIGGLYYVFYVFAMILIIHAIESYILNPKLYSITMKLPIFFTFMVLMVSELLFGAWGLVIGIPLFVFIVEVIKGESNTQSPFQISEK</sequence>
<feature type="transmembrane region" description="Helical" evidence="6">
    <location>
        <begin position="196"/>
        <end position="218"/>
    </location>
</feature>
<dbReference type="Proteomes" id="UP000030595">
    <property type="component" value="Unassembled WGS sequence"/>
</dbReference>
<feature type="transmembrane region" description="Helical" evidence="6">
    <location>
        <begin position="259"/>
        <end position="280"/>
    </location>
</feature>